<reference evidence="4 5" key="1">
    <citation type="submission" date="2016-02" db="EMBL/GenBank/DDBJ databases">
        <authorList>
            <consortium name="Pathogen Informatics"/>
        </authorList>
    </citation>
    <scope>NUCLEOTIDE SEQUENCE [LARGE SCALE GENOMIC DNA]</scope>
    <source>
        <strain evidence="2 5">LSS59</strain>
        <strain evidence="3 4">LSS90</strain>
    </source>
</reference>
<accession>A0A0Z8GMH4</accession>
<proteinExistence type="predicted"/>
<dbReference type="Proteomes" id="UP000071765">
    <property type="component" value="Unassembled WGS sequence"/>
</dbReference>
<sequence>MKQKILYYLVFIGLLLGVFSLQMLDLKQHKERFYHHKVSISAQPVSPVEHLASHLPIIEIDTLDGKVIPLERGENEGGTRQQSVRGTVRLYDKLDEVNRVGDGARVETLAEIAYRGNSSRHFDKKSIKLRFVDNKGEDVEHTVAGMPKESEWVLHGPFLDRSLLRNYISYNLAGELMEYAPNVRYSEVIINGEYQGLYLIVESIEQGVHRIPVEKSDKRSLKTSYIAVWDRPHKAKNPVDNYVGYTYQADQSSLDIRYPNVRKITEAQKDFIQQDISKIERILYSYDLKQYGHYVDKNAFATYFVINEFFRNTDAGIFSTYLYKDLRDKMKIAVWDFNNAFDNHSDVEYDRAGFSMLEVPWFSMMIKDKEFIDLVVHKYHQLRKNLLSTKRLHDHIDKTVQFLGPAIQRNNDKWGYVFQLQKMDEHNYLQPYERNQASYEEAVHVVKSFIEDRGKWLDEHIETLYQYCAPSKNTNTLVDY</sequence>
<keyword evidence="1" id="KW-0812">Transmembrane</keyword>
<feature type="transmembrane region" description="Helical" evidence="1">
    <location>
        <begin position="6"/>
        <end position="24"/>
    </location>
</feature>
<dbReference type="Pfam" id="PF08757">
    <property type="entry name" value="CotH"/>
    <property type="match status" value="1"/>
</dbReference>
<keyword evidence="1" id="KW-1133">Transmembrane helix</keyword>
<dbReference type="EMBL" id="FIIN01000023">
    <property type="protein sequence ID" value="CYW28381.1"/>
    <property type="molecule type" value="Genomic_DNA"/>
</dbReference>
<dbReference type="AlphaFoldDB" id="A0A0Z8GMH4"/>
<dbReference type="Proteomes" id="UP000073200">
    <property type="component" value="Unassembled WGS sequence"/>
</dbReference>
<evidence type="ECO:0000313" key="2">
    <source>
        <dbReference type="EMBL" id="CYV01421.1"/>
    </source>
</evidence>
<evidence type="ECO:0000256" key="1">
    <source>
        <dbReference type="SAM" id="Phobius"/>
    </source>
</evidence>
<dbReference type="RefSeq" id="WP_044668428.1">
    <property type="nucleotide sequence ID" value="NZ_CEDG01000025.1"/>
</dbReference>
<keyword evidence="2" id="KW-0167">Capsid protein</keyword>
<keyword evidence="2" id="KW-0946">Virion</keyword>
<protein>
    <submittedName>
        <fullName evidence="2">Spore coat protein CotH</fullName>
    </submittedName>
</protein>
<name>A0A0Z8GMH4_STRSU</name>
<keyword evidence="1" id="KW-0472">Membrane</keyword>
<dbReference type="InterPro" id="IPR014867">
    <property type="entry name" value="Spore_coat_CotH_CotH2/3/7"/>
</dbReference>
<evidence type="ECO:0000313" key="4">
    <source>
        <dbReference type="Proteomes" id="UP000071765"/>
    </source>
</evidence>
<organism evidence="2 5">
    <name type="scientific">Streptococcus suis</name>
    <dbReference type="NCBI Taxonomy" id="1307"/>
    <lineage>
        <taxon>Bacteria</taxon>
        <taxon>Bacillati</taxon>
        <taxon>Bacillota</taxon>
        <taxon>Bacilli</taxon>
        <taxon>Lactobacillales</taxon>
        <taxon>Streptococcaceae</taxon>
        <taxon>Streptococcus</taxon>
    </lineage>
</organism>
<evidence type="ECO:0000313" key="5">
    <source>
        <dbReference type="Proteomes" id="UP000073200"/>
    </source>
</evidence>
<dbReference type="EMBL" id="FIHG01000007">
    <property type="protein sequence ID" value="CYV01421.1"/>
    <property type="molecule type" value="Genomic_DNA"/>
</dbReference>
<gene>
    <name evidence="2" type="primary">cotH</name>
    <name evidence="2" type="ORF">ERS132421_01433</name>
    <name evidence="3" type="ORF">ERS132452_02211</name>
</gene>
<evidence type="ECO:0000313" key="3">
    <source>
        <dbReference type="EMBL" id="CYW28381.1"/>
    </source>
</evidence>